<gene>
    <name evidence="1" type="ORF">NQ176_g5325</name>
</gene>
<name>A0ACC1NBE7_9HYPO</name>
<evidence type="ECO:0000313" key="1">
    <source>
        <dbReference type="EMBL" id="KAJ2975783.1"/>
    </source>
</evidence>
<dbReference type="EMBL" id="JANJQO010000663">
    <property type="protein sequence ID" value="KAJ2975783.1"/>
    <property type="molecule type" value="Genomic_DNA"/>
</dbReference>
<dbReference type="Proteomes" id="UP001143910">
    <property type="component" value="Unassembled WGS sequence"/>
</dbReference>
<sequence length="912" mass="101100">MQRINGLLHTTSLELVQNNNLFHSESVIGHKRPWSTSHANDTNQNFIETPQSRFKRSIAVPNAPPKLTPSLITNLEQEPLCEGEYTQRHKLAATPSSTLDPELHLSHSLYGLPTQLVENFAALGINHIYPWQRNCLRGPGLLSGERNLVYCAPTGGGKSLVADLLMLKRIISESDSKALLVLPYVALVQEKVRWLRQLVQGLKFPASEVKDAQPPSYSRPGPGTLRVVGFFGGGKVRACWTDFDIGVCTLEKANMLVNAAIEDCSISKLRSVVLDELHMIDDEHRGYTLELIATKLLSLEHTIQIVGMSATIPNMELMANWLNAHSFETRYRPIPIKEQLVCDGQIFAADNPRLLPGTSNELKQGVVAPIRRIHASPHKELSDTVLNSVVALAHETASAGYGVLVFAGSRSMTESVAKCISRVMPDISDVNKSVLEKRIDLLDDLRSLPTGVDHVLEETVLFGVAFHHAGITAEERDLIAAAYDSGTLLVCVATCSLAAGINLPARRVILHNVRMGRDFVGPAMLRQMRGRAGRQGKSPVGETYLCCREPDLETVVQLIKAELPKISSCLTSENRRVQRAVLEVIAVRLATSYESIRFYFEKSLLAHTQTMTRVGEDLKASLKDLEGLGLIESDEIANYAPTQLGRAIVASAMDPDDGIFVHRELVRALRAFVMDGELHILYVFTPVQDFGMAVNWQVFRSELQLLDESGLRVLKFLDIKPTAILKFAQGVPVPETTTEEKQQARVYRRFYQALQLRDLCNEMPIHVVAQKYDSPRGSVQTLSQTCHGFAAGVVKFCQHMDWGLMAAALDHFSDRLLAGARTELLSLAKIPFIKSRTARVFWENGFRSIGSIANADPKELVPILKQANPGKIRIKGLDIAKYEEKLLSKANIISSSANRLWSIQMQAEMELE</sequence>
<organism evidence="1 2">
    <name type="scientific">Zarea fungicola</name>
    <dbReference type="NCBI Taxonomy" id="93591"/>
    <lineage>
        <taxon>Eukaryota</taxon>
        <taxon>Fungi</taxon>
        <taxon>Dikarya</taxon>
        <taxon>Ascomycota</taxon>
        <taxon>Pezizomycotina</taxon>
        <taxon>Sordariomycetes</taxon>
        <taxon>Hypocreomycetidae</taxon>
        <taxon>Hypocreales</taxon>
        <taxon>Cordycipitaceae</taxon>
        <taxon>Zarea</taxon>
    </lineage>
</organism>
<evidence type="ECO:0000313" key="2">
    <source>
        <dbReference type="Proteomes" id="UP001143910"/>
    </source>
</evidence>
<protein>
    <submittedName>
        <fullName evidence="1">Uncharacterized protein</fullName>
    </submittedName>
</protein>
<accession>A0ACC1NBE7</accession>
<comment type="caution">
    <text evidence="1">The sequence shown here is derived from an EMBL/GenBank/DDBJ whole genome shotgun (WGS) entry which is preliminary data.</text>
</comment>
<keyword evidence="2" id="KW-1185">Reference proteome</keyword>
<reference evidence="1" key="1">
    <citation type="submission" date="2022-08" db="EMBL/GenBank/DDBJ databases">
        <title>Genome Sequence of Lecanicillium fungicola.</title>
        <authorList>
            <person name="Buettner E."/>
        </authorList>
    </citation>
    <scope>NUCLEOTIDE SEQUENCE</scope>
    <source>
        <strain evidence="1">Babe33</strain>
    </source>
</reference>
<proteinExistence type="predicted"/>